<dbReference type="RefSeq" id="WP_273924862.1">
    <property type="nucleotide sequence ID" value="NZ_JAQSIO010000001.1"/>
</dbReference>
<evidence type="ECO:0000313" key="2">
    <source>
        <dbReference type="EMBL" id="MDD0813340.1"/>
    </source>
</evidence>
<sequence>MPCTPLTAPEPEPRTPCAEASGAGPLLSAHFEQDGQRWRRPVSARLHATHLNLPAPPAWLQADWARSVQHDLALAPGDVEVLPWGQMRRRWVEHRQCQAAVAQWLSGLGLGELLADSTATLMVCLGARYHHDAEQYSEALFCNLFLSDDAGLDLHFPATGQRLPVQRGAVVLFDPSQPHGVVARHAAGFEPATLSAEALAGQVFMSWELRPDPALWRRWLGVLMEPDPAGPGQPEAALQLGGTPVRVCPDSGVWRPAM</sequence>
<protein>
    <recommendedName>
        <fullName evidence="4">2OG-Fe(II) oxygenase</fullName>
    </recommendedName>
</protein>
<evidence type="ECO:0000313" key="3">
    <source>
        <dbReference type="Proteomes" id="UP001528672"/>
    </source>
</evidence>
<organism evidence="2 3">
    <name type="scientific">Curvibacter microcysteis</name>
    <dbReference type="NCBI Taxonomy" id="3026419"/>
    <lineage>
        <taxon>Bacteria</taxon>
        <taxon>Pseudomonadati</taxon>
        <taxon>Pseudomonadota</taxon>
        <taxon>Betaproteobacteria</taxon>
        <taxon>Burkholderiales</taxon>
        <taxon>Comamonadaceae</taxon>
        <taxon>Curvibacter</taxon>
    </lineage>
</organism>
<evidence type="ECO:0000256" key="1">
    <source>
        <dbReference type="SAM" id="MobiDB-lite"/>
    </source>
</evidence>
<evidence type="ECO:0008006" key="4">
    <source>
        <dbReference type="Google" id="ProtNLM"/>
    </source>
</evidence>
<proteinExistence type="predicted"/>
<dbReference type="Proteomes" id="UP001528672">
    <property type="component" value="Unassembled WGS sequence"/>
</dbReference>
<gene>
    <name evidence="2" type="ORF">PSQ39_01730</name>
</gene>
<keyword evidence="3" id="KW-1185">Reference proteome</keyword>
<name>A0ABT5MAC3_9BURK</name>
<dbReference type="EMBL" id="JAQSIO010000001">
    <property type="protein sequence ID" value="MDD0813340.1"/>
    <property type="molecule type" value="Genomic_DNA"/>
</dbReference>
<reference evidence="2 3" key="1">
    <citation type="submission" date="2023-02" db="EMBL/GenBank/DDBJ databases">
        <title>Bacterial whole genome sequence for Curvibacter sp. HBC28.</title>
        <authorList>
            <person name="Le V."/>
            <person name="Ko S.-R."/>
            <person name="Ahn C.-Y."/>
            <person name="Oh H.-M."/>
        </authorList>
    </citation>
    <scope>NUCLEOTIDE SEQUENCE [LARGE SCALE GENOMIC DNA]</scope>
    <source>
        <strain evidence="2 3">HBC28</strain>
    </source>
</reference>
<feature type="region of interest" description="Disordered" evidence="1">
    <location>
        <begin position="1"/>
        <end position="23"/>
    </location>
</feature>
<comment type="caution">
    <text evidence="2">The sequence shown here is derived from an EMBL/GenBank/DDBJ whole genome shotgun (WGS) entry which is preliminary data.</text>
</comment>
<accession>A0ABT5MAC3</accession>